<organism evidence="1">
    <name type="scientific">marine metagenome</name>
    <dbReference type="NCBI Taxonomy" id="408172"/>
    <lineage>
        <taxon>unclassified sequences</taxon>
        <taxon>metagenomes</taxon>
        <taxon>ecological metagenomes</taxon>
    </lineage>
</organism>
<dbReference type="AlphaFoldDB" id="A0A383BYU4"/>
<protein>
    <recommendedName>
        <fullName evidence="2">TonB-dependent receptor-like beta-barrel domain-containing protein</fullName>
    </recommendedName>
</protein>
<feature type="non-terminal residue" evidence="1">
    <location>
        <position position="175"/>
    </location>
</feature>
<accession>A0A383BYU4</accession>
<gene>
    <name evidence="1" type="ORF">METZ01_LOCUS477948</name>
</gene>
<proteinExistence type="predicted"/>
<sequence>MPVGSADKGVGLGAGEIMFTGDYIYQSIDWSHGVIPLPTPQDPDEDYVHMGLLNSNILNLGLTIGLNDYWNVSLSQLFVERCMEWTVLESSQHHRTECSSSDFVNSKGGYLGDTRLNFKYLLANQGKGPGNRVFIGGGLVIPSNNVLTESPFLQDGDGHYPEHRHFALSDGSYKI</sequence>
<evidence type="ECO:0008006" key="2">
    <source>
        <dbReference type="Google" id="ProtNLM"/>
    </source>
</evidence>
<name>A0A383BYU4_9ZZZZ</name>
<reference evidence="1" key="1">
    <citation type="submission" date="2018-05" db="EMBL/GenBank/DDBJ databases">
        <authorList>
            <person name="Lanie J.A."/>
            <person name="Ng W.-L."/>
            <person name="Kazmierczak K.M."/>
            <person name="Andrzejewski T.M."/>
            <person name="Davidsen T.M."/>
            <person name="Wayne K.J."/>
            <person name="Tettelin H."/>
            <person name="Glass J.I."/>
            <person name="Rusch D."/>
            <person name="Podicherti R."/>
            <person name="Tsui H.-C.T."/>
            <person name="Winkler M.E."/>
        </authorList>
    </citation>
    <scope>NUCLEOTIDE SEQUENCE</scope>
</reference>
<dbReference type="EMBL" id="UINC01204392">
    <property type="protein sequence ID" value="SVE25094.1"/>
    <property type="molecule type" value="Genomic_DNA"/>
</dbReference>
<evidence type="ECO:0000313" key="1">
    <source>
        <dbReference type="EMBL" id="SVE25094.1"/>
    </source>
</evidence>